<sequence>MGSVGMGLDAQEQARQQERERALREAQERTPDVRLESSTATDRAAYLPVAEQPCFPIEHIALEGESSEDFQWALRAADRPDDPAIGRCLGAQGINLVMARIQNAIVDHGYITTRVLASPQDLAQGTLTLTLLPGRIRAIRLAEPADPRARLWNARPMAPGDLLDLRDIEQMLENLKRVPTADADIQIEPATGDDALPGQSDIVVRYGQGFPWRVVASVDDGGTRATGKYQGSLTVSYDHWWTLNDLFYASLSHDLGGGESGRRGSRADTLHYSVPYGYWLFSVTASRNRYYQSIAGLNQTYEYSGESRQAEFRLSRLLWRDASNKLSAHVRVFKRRSRNYIDDTEIEVQRRATGGWEAGLSHRAYLGRAVLDASLAYRHGTGAFGALPAPEEAFGEGTSRFRLITADLSLGVPFQLGPLRLRYAGLWRAQFNRTPLSPQERFAIGGRYTVRGFDGESTLMAERGWLWRNDLGLALGNTGQEFYLGVDAGRVGGQSAQWLLGRTLVGGVIGVRGGWRGLQYDLFGGLPLRKPDGFQTASKTAGFSLSYQF</sequence>
<dbReference type="PROSITE" id="PS51779">
    <property type="entry name" value="POTRA"/>
    <property type="match status" value="1"/>
</dbReference>
<evidence type="ECO:0000256" key="9">
    <source>
        <dbReference type="ARBA" id="ARBA00023237"/>
    </source>
</evidence>
<comment type="caution">
    <text evidence="12">The sequence shown here is derived from an EMBL/GenBank/DDBJ whole genome shotgun (WGS) entry which is preliminary data.</text>
</comment>
<keyword evidence="9" id="KW-0998">Cell outer membrane</keyword>
<dbReference type="AlphaFoldDB" id="A0A2V1JV40"/>
<feature type="domain" description="POTRA" evidence="11">
    <location>
        <begin position="55"/>
        <end position="134"/>
    </location>
</feature>
<evidence type="ECO:0000256" key="5">
    <source>
        <dbReference type="ARBA" id="ARBA00022692"/>
    </source>
</evidence>
<dbReference type="GO" id="GO:0006811">
    <property type="term" value="P:monoatomic ion transport"/>
    <property type="evidence" value="ECO:0007669"/>
    <property type="project" value="UniProtKB-KW"/>
</dbReference>
<dbReference type="GO" id="GO:0046819">
    <property type="term" value="P:protein secretion by the type V secretion system"/>
    <property type="evidence" value="ECO:0007669"/>
    <property type="project" value="TreeGrafter"/>
</dbReference>
<evidence type="ECO:0000256" key="8">
    <source>
        <dbReference type="ARBA" id="ARBA00023136"/>
    </source>
</evidence>
<dbReference type="InterPro" id="IPR027282">
    <property type="entry name" value="TPS"/>
</dbReference>
<evidence type="ECO:0000256" key="2">
    <source>
        <dbReference type="ARBA" id="ARBA00009055"/>
    </source>
</evidence>
<evidence type="ECO:0000256" key="1">
    <source>
        <dbReference type="ARBA" id="ARBA00004442"/>
    </source>
</evidence>
<feature type="compositionally biased region" description="Basic and acidic residues" evidence="10">
    <location>
        <begin position="15"/>
        <end position="35"/>
    </location>
</feature>
<keyword evidence="3" id="KW-0813">Transport</keyword>
<dbReference type="FunFam" id="2.40.160.50:FF:000009">
    <property type="entry name" value="Putative hemolysin activator protein"/>
    <property type="match status" value="1"/>
</dbReference>
<evidence type="ECO:0000256" key="7">
    <source>
        <dbReference type="ARBA" id="ARBA00023065"/>
    </source>
</evidence>
<evidence type="ECO:0000256" key="6">
    <source>
        <dbReference type="ARBA" id="ARBA00022927"/>
    </source>
</evidence>
<proteinExistence type="inferred from homology"/>
<dbReference type="InterPro" id="IPR005565">
    <property type="entry name" value="Hemolysn_activator_HlyB_C"/>
</dbReference>
<dbReference type="InterPro" id="IPR013686">
    <property type="entry name" value="Polypept-transport_assoc_ShlB"/>
</dbReference>
<dbReference type="InterPro" id="IPR051544">
    <property type="entry name" value="TPS_OM_transporter"/>
</dbReference>
<gene>
    <name evidence="12" type="ORF">DD235_14170</name>
</gene>
<feature type="region of interest" description="Disordered" evidence="10">
    <location>
        <begin position="1"/>
        <end position="40"/>
    </location>
</feature>
<dbReference type="Gene3D" id="3.10.20.310">
    <property type="entry name" value="membrane protein fhac"/>
    <property type="match status" value="1"/>
</dbReference>
<dbReference type="Pfam" id="PF08479">
    <property type="entry name" value="POTRA_2"/>
    <property type="match status" value="1"/>
</dbReference>
<accession>A0A2V1JV40</accession>
<dbReference type="RefSeq" id="WP_109062771.1">
    <property type="nucleotide sequence ID" value="NZ_QETA01000006.1"/>
</dbReference>
<dbReference type="PANTHER" id="PTHR34597:SF3">
    <property type="entry name" value="OUTER MEMBRANE TRANSPORTER CDIB"/>
    <property type="match status" value="1"/>
</dbReference>
<dbReference type="Proteomes" id="UP000245212">
    <property type="component" value="Unassembled WGS sequence"/>
</dbReference>
<dbReference type="GO" id="GO:0008320">
    <property type="term" value="F:protein transmembrane transporter activity"/>
    <property type="evidence" value="ECO:0007669"/>
    <property type="project" value="TreeGrafter"/>
</dbReference>
<dbReference type="InterPro" id="IPR034746">
    <property type="entry name" value="POTRA"/>
</dbReference>
<evidence type="ECO:0000256" key="10">
    <source>
        <dbReference type="SAM" id="MobiDB-lite"/>
    </source>
</evidence>
<keyword evidence="7" id="KW-0406">Ion transport</keyword>
<evidence type="ECO:0000256" key="3">
    <source>
        <dbReference type="ARBA" id="ARBA00022448"/>
    </source>
</evidence>
<dbReference type="EMBL" id="QETA01000006">
    <property type="protein sequence ID" value="PWF21954.1"/>
    <property type="molecule type" value="Genomic_DNA"/>
</dbReference>
<dbReference type="Pfam" id="PF17287">
    <property type="entry name" value="POTRA_3"/>
    <property type="match status" value="1"/>
</dbReference>
<comment type="subcellular location">
    <subcellularLocation>
        <location evidence="1">Cell outer membrane</location>
    </subcellularLocation>
</comment>
<keyword evidence="4" id="KW-1134">Transmembrane beta strand</keyword>
<dbReference type="GO" id="GO:0009279">
    <property type="term" value="C:cell outer membrane"/>
    <property type="evidence" value="ECO:0007669"/>
    <property type="project" value="UniProtKB-SubCell"/>
</dbReference>
<dbReference type="GO" id="GO:0098046">
    <property type="term" value="C:type V protein secretion system complex"/>
    <property type="evidence" value="ECO:0007669"/>
    <property type="project" value="TreeGrafter"/>
</dbReference>
<keyword evidence="8" id="KW-0472">Membrane</keyword>
<keyword evidence="13" id="KW-1185">Reference proteome</keyword>
<evidence type="ECO:0000259" key="11">
    <source>
        <dbReference type="PROSITE" id="PS51779"/>
    </source>
</evidence>
<evidence type="ECO:0000313" key="13">
    <source>
        <dbReference type="Proteomes" id="UP000245212"/>
    </source>
</evidence>
<dbReference type="InterPro" id="IPR035251">
    <property type="entry name" value="ShlB_POTRA"/>
</dbReference>
<organism evidence="12 13">
    <name type="scientific">Corticimicrobacter populi</name>
    <dbReference type="NCBI Taxonomy" id="2175229"/>
    <lineage>
        <taxon>Bacteria</taxon>
        <taxon>Pseudomonadati</taxon>
        <taxon>Pseudomonadota</taxon>
        <taxon>Betaproteobacteria</taxon>
        <taxon>Burkholderiales</taxon>
        <taxon>Alcaligenaceae</taxon>
        <taxon>Corticimicrobacter</taxon>
    </lineage>
</organism>
<keyword evidence="5" id="KW-0812">Transmembrane</keyword>
<comment type="similarity">
    <text evidence="2">Belongs to the TPS (TC 1.B.20) family.</text>
</comment>
<evidence type="ECO:0000256" key="4">
    <source>
        <dbReference type="ARBA" id="ARBA00022452"/>
    </source>
</evidence>
<dbReference type="Gene3D" id="2.40.160.50">
    <property type="entry name" value="membrane protein fhac: a member of the omp85/tpsb transporter family"/>
    <property type="match status" value="1"/>
</dbReference>
<protein>
    <recommendedName>
        <fullName evidence="11">POTRA domain-containing protein</fullName>
    </recommendedName>
</protein>
<dbReference type="PANTHER" id="PTHR34597">
    <property type="entry name" value="SLR1661 PROTEIN"/>
    <property type="match status" value="1"/>
</dbReference>
<evidence type="ECO:0000313" key="12">
    <source>
        <dbReference type="EMBL" id="PWF21954.1"/>
    </source>
</evidence>
<dbReference type="PIRSF" id="PIRSF029745">
    <property type="entry name" value="FhaC"/>
    <property type="match status" value="1"/>
</dbReference>
<name>A0A2V1JV40_9BURK</name>
<dbReference type="Pfam" id="PF03865">
    <property type="entry name" value="ShlB"/>
    <property type="match status" value="1"/>
</dbReference>
<keyword evidence="6" id="KW-0653">Protein transport</keyword>
<reference evidence="13" key="1">
    <citation type="submission" date="2018-05" db="EMBL/GenBank/DDBJ databases">
        <authorList>
            <person name="Li Y."/>
        </authorList>
    </citation>
    <scope>NUCLEOTIDE SEQUENCE [LARGE SCALE GENOMIC DNA]</scope>
    <source>
        <strain evidence="13">3d-2-2</strain>
    </source>
</reference>